<feature type="compositionally biased region" description="Basic and acidic residues" evidence="1">
    <location>
        <begin position="33"/>
        <end position="42"/>
    </location>
</feature>
<evidence type="ECO:0000313" key="2">
    <source>
        <dbReference type="EMBL" id="VWO99884.1"/>
    </source>
</evidence>
<evidence type="ECO:0000256" key="1">
    <source>
        <dbReference type="SAM" id="MobiDB-lite"/>
    </source>
</evidence>
<dbReference type="EMBL" id="LR727986">
    <property type="protein sequence ID" value="VWO99884.1"/>
    <property type="molecule type" value="Genomic_DNA"/>
</dbReference>
<feature type="compositionally biased region" description="Polar residues" evidence="1">
    <location>
        <begin position="93"/>
        <end position="104"/>
    </location>
</feature>
<gene>
    <name evidence="2" type="primary">I1RZL3</name>
</gene>
<accession>A0A5K1K2G1</accession>
<dbReference type="AlphaFoldDB" id="A0A5K1K2G1"/>
<feature type="region of interest" description="Disordered" evidence="1">
    <location>
        <begin position="1"/>
        <end position="104"/>
    </location>
</feature>
<proteinExistence type="predicted"/>
<organism evidence="2">
    <name type="scientific">Ganoderma boninense</name>
    <dbReference type="NCBI Taxonomy" id="34458"/>
    <lineage>
        <taxon>Eukaryota</taxon>
        <taxon>Fungi</taxon>
        <taxon>Dikarya</taxon>
        <taxon>Basidiomycota</taxon>
        <taxon>Agaricomycotina</taxon>
        <taxon>Agaricomycetes</taxon>
        <taxon>Polyporales</taxon>
        <taxon>Polyporaceae</taxon>
        <taxon>Ganoderma</taxon>
    </lineage>
</organism>
<feature type="compositionally biased region" description="Basic and acidic residues" evidence="1">
    <location>
        <begin position="58"/>
        <end position="68"/>
    </location>
</feature>
<name>A0A5K1K2G1_9APHY</name>
<sequence length="104" mass="10733">MAGVDFNQSDLDYLASRSGPSTSGVASSSSSGTDRKAKDIERGSASSSEHADPYSLRDGYKTPEDLGSLKHSKKSSAPSTSSTSARMMCAPSPSGSTSARSQLH</sequence>
<feature type="compositionally biased region" description="Low complexity" evidence="1">
    <location>
        <begin position="75"/>
        <end position="85"/>
    </location>
</feature>
<reference evidence="2" key="1">
    <citation type="submission" date="2019-10" db="EMBL/GenBank/DDBJ databases">
        <authorList>
            <person name="Nor Muhammad N."/>
        </authorList>
    </citation>
    <scope>NUCLEOTIDE SEQUENCE</scope>
</reference>
<feature type="compositionally biased region" description="Polar residues" evidence="1">
    <location>
        <begin position="1"/>
        <end position="10"/>
    </location>
</feature>
<feature type="compositionally biased region" description="Low complexity" evidence="1">
    <location>
        <begin position="16"/>
        <end position="32"/>
    </location>
</feature>
<protein>
    <submittedName>
        <fullName evidence="2">Uncharacterized protein</fullName>
    </submittedName>
</protein>